<proteinExistence type="inferred from homology"/>
<organism evidence="7 8">
    <name type="scientific">Mixta theicola</name>
    <dbReference type="NCBI Taxonomy" id="1458355"/>
    <lineage>
        <taxon>Bacteria</taxon>
        <taxon>Pseudomonadati</taxon>
        <taxon>Pseudomonadota</taxon>
        <taxon>Gammaproteobacteria</taxon>
        <taxon>Enterobacterales</taxon>
        <taxon>Erwiniaceae</taxon>
        <taxon>Mixta</taxon>
    </lineage>
</organism>
<dbReference type="EMBL" id="NWUO01000007">
    <property type="protein sequence ID" value="PNS11644.1"/>
    <property type="molecule type" value="Genomic_DNA"/>
</dbReference>
<keyword evidence="3 5" id="KW-0574">Periplasm</keyword>
<dbReference type="GO" id="GO:0042597">
    <property type="term" value="C:periplasmic space"/>
    <property type="evidence" value="ECO:0007669"/>
    <property type="project" value="UniProtKB-SubCell"/>
</dbReference>
<dbReference type="HAMAP" id="MF_01000">
    <property type="entry name" value="BtuF"/>
    <property type="match status" value="1"/>
</dbReference>
<dbReference type="InterPro" id="IPR051030">
    <property type="entry name" value="Vitamin_B12-ABC_binding"/>
</dbReference>
<dbReference type="NCBIfam" id="NF038402">
    <property type="entry name" value="TroA_like"/>
    <property type="match status" value="1"/>
</dbReference>
<dbReference type="Gene3D" id="3.40.50.1980">
    <property type="entry name" value="Nitrogenase molybdenum iron protein domain"/>
    <property type="match status" value="2"/>
</dbReference>
<dbReference type="AlphaFoldDB" id="A0A2K1Q9E7"/>
<dbReference type="GO" id="GO:0031419">
    <property type="term" value="F:cobalamin binding"/>
    <property type="evidence" value="ECO:0007669"/>
    <property type="project" value="InterPro"/>
</dbReference>
<dbReference type="InterPro" id="IPR023544">
    <property type="entry name" value="ABC_transptr_vit_B12-bd"/>
</dbReference>
<feature type="site" description="Important for BtuC binding" evidence="5">
    <location>
        <position position="202"/>
    </location>
</feature>
<evidence type="ECO:0000256" key="3">
    <source>
        <dbReference type="ARBA" id="ARBA00022764"/>
    </source>
</evidence>
<evidence type="ECO:0000313" key="7">
    <source>
        <dbReference type="EMBL" id="PNS11644.1"/>
    </source>
</evidence>
<evidence type="ECO:0000259" key="6">
    <source>
        <dbReference type="PROSITE" id="PS50983"/>
    </source>
</evidence>
<name>A0A2K1Q9E7_9GAMM</name>
<accession>A0A2K1Q9E7</accession>
<keyword evidence="8" id="KW-1185">Reference proteome</keyword>
<evidence type="ECO:0000256" key="1">
    <source>
        <dbReference type="ARBA" id="ARBA00022448"/>
    </source>
</evidence>
<feature type="signal peptide" evidence="5">
    <location>
        <begin position="1"/>
        <end position="20"/>
    </location>
</feature>
<comment type="caution">
    <text evidence="7">The sequence shown here is derived from an EMBL/GenBank/DDBJ whole genome shotgun (WGS) entry which is preliminary data.</text>
</comment>
<dbReference type="Proteomes" id="UP000236345">
    <property type="component" value="Unassembled WGS sequence"/>
</dbReference>
<evidence type="ECO:0000256" key="5">
    <source>
        <dbReference type="HAMAP-Rule" id="MF_01000"/>
    </source>
</evidence>
<keyword evidence="1 5" id="KW-0813">Transport</keyword>
<dbReference type="PANTHER" id="PTHR42860">
    <property type="entry name" value="VITAMIN B12-BINDING PROTEIN"/>
    <property type="match status" value="1"/>
</dbReference>
<feature type="site" description="Important for BtuC binding" evidence="5">
    <location>
        <position position="72"/>
    </location>
</feature>
<keyword evidence="4 5" id="KW-1015">Disulfide bond</keyword>
<feature type="chain" id="PRO_5014482137" description="Vitamin B12-binding protein" evidence="5">
    <location>
        <begin position="21"/>
        <end position="267"/>
    </location>
</feature>
<keyword evidence="2 5" id="KW-0732">Signal</keyword>
<evidence type="ECO:0000313" key="8">
    <source>
        <dbReference type="Proteomes" id="UP000236345"/>
    </source>
</evidence>
<comment type="function">
    <text evidence="5">Part of the ABC transporter complex BtuCDF involved in vitamin B12 import. Binds vitamin B12 and delivers it to the periplasmic surface of BtuC.</text>
</comment>
<comment type="similarity">
    <text evidence="5">Belongs to the BtuF family.</text>
</comment>
<comment type="subunit">
    <text evidence="5">The complex is composed of two ATP-binding proteins (BtuD), two transmembrane proteins (BtuC) and a solute-binding protein (BtuF).</text>
</comment>
<dbReference type="CDD" id="cd01144">
    <property type="entry name" value="BtuF"/>
    <property type="match status" value="1"/>
</dbReference>
<feature type="domain" description="Fe/B12 periplasmic-binding" evidence="6">
    <location>
        <begin position="25"/>
        <end position="266"/>
    </location>
</feature>
<dbReference type="PROSITE" id="PS50983">
    <property type="entry name" value="FE_B12_PBP"/>
    <property type="match status" value="1"/>
</dbReference>
<dbReference type="OrthoDB" id="6495095at2"/>
<dbReference type="SUPFAM" id="SSF53807">
    <property type="entry name" value="Helical backbone' metal receptor"/>
    <property type="match status" value="1"/>
</dbReference>
<dbReference type="NCBIfam" id="NF002894">
    <property type="entry name" value="PRK03379.1"/>
    <property type="match status" value="1"/>
</dbReference>
<comment type="caution">
    <text evidence="5">Lacks conserved residue(s) required for the propagation of feature annotation.</text>
</comment>
<evidence type="ECO:0000256" key="2">
    <source>
        <dbReference type="ARBA" id="ARBA00022729"/>
    </source>
</evidence>
<dbReference type="InterPro" id="IPR054828">
    <property type="entry name" value="Vit_B12_bind_prot"/>
</dbReference>
<dbReference type="GO" id="GO:0015889">
    <property type="term" value="P:cobalamin transport"/>
    <property type="evidence" value="ECO:0007669"/>
    <property type="project" value="UniProtKB-UniRule"/>
</dbReference>
<protein>
    <recommendedName>
        <fullName evidence="5">Vitamin B12-binding protein</fullName>
    </recommendedName>
</protein>
<dbReference type="InterPro" id="IPR002491">
    <property type="entry name" value="ABC_transptr_periplasmic_BD"/>
</dbReference>
<sequence length="267" mass="29018" precursor="true">MAKRALITLTLWLFSSLALAASAPRVITLAPHLTELAFAAGITPVAVSAWSDYPPEAKSLEQVANWQGIKLERILALKPDLVLAWRGGSPQRQIDQLRALGVQVIWLDPNSIESIVAALHQLAAWSPAPQQAHRAADRLAARFKALRQRYGGQTHRRVFLQFGQQPLFTASRATLPNQLLALCGGENIFAASAAPWPQVSREQVLARHPDMIVVPGDSKAAAQAVRFWQPQLSVPVVAIAGDWLSRPGPRSVLAAEKLCQALQSEGH</sequence>
<dbReference type="RefSeq" id="WP_103059941.1">
    <property type="nucleotide sequence ID" value="NZ_BSOF01000009.1"/>
</dbReference>
<feature type="disulfide bond" evidence="5">
    <location>
        <begin position="183"/>
        <end position="259"/>
    </location>
</feature>
<dbReference type="Pfam" id="PF01497">
    <property type="entry name" value="Peripla_BP_2"/>
    <property type="match status" value="1"/>
</dbReference>
<evidence type="ECO:0000256" key="4">
    <source>
        <dbReference type="ARBA" id="ARBA00023157"/>
    </source>
</evidence>
<comment type="subcellular location">
    <subcellularLocation>
        <location evidence="5">Periplasm</location>
    </subcellularLocation>
</comment>
<dbReference type="PANTHER" id="PTHR42860:SF1">
    <property type="entry name" value="VITAMIN B12-BINDING PROTEIN"/>
    <property type="match status" value="1"/>
</dbReference>
<reference evidence="8" key="1">
    <citation type="submission" date="2017-09" db="EMBL/GenBank/DDBJ databases">
        <authorList>
            <person name="Palmer M."/>
            <person name="Steenkamp E.T."/>
            <person name="Coetzee M.P."/>
            <person name="Avontuur J.R."/>
            <person name="Van Zyl E."/>
            <person name="Chan W.-Y."/>
            <person name="Blom J."/>
            <person name="Venter S.N."/>
        </authorList>
    </citation>
    <scope>NUCLEOTIDE SEQUENCE [LARGE SCALE GENOMIC DNA]</scope>
    <source>
        <strain evidence="8">QC88-366</strain>
    </source>
</reference>
<gene>
    <name evidence="5" type="primary">btuF</name>
    <name evidence="7" type="ORF">COO59_11570</name>
</gene>